<evidence type="ECO:0000259" key="3">
    <source>
        <dbReference type="PROSITE" id="PS50853"/>
    </source>
</evidence>
<gene>
    <name evidence="4" type="ORF">PROFUN_00515</name>
</gene>
<accession>A0A2P6N118</accession>
<dbReference type="InterPro" id="IPR003961">
    <property type="entry name" value="FN3_dom"/>
</dbReference>
<keyword evidence="2" id="KW-0732">Signal</keyword>
<dbReference type="EMBL" id="MDYQ01000257">
    <property type="protein sequence ID" value="PRP77654.1"/>
    <property type="molecule type" value="Genomic_DNA"/>
</dbReference>
<feature type="transmembrane region" description="Helical" evidence="1">
    <location>
        <begin position="236"/>
        <end position="260"/>
    </location>
</feature>
<keyword evidence="1" id="KW-0472">Membrane</keyword>
<feature type="domain" description="Fibronectin type-III" evidence="3">
    <location>
        <begin position="133"/>
        <end position="229"/>
    </location>
</feature>
<organism evidence="4 5">
    <name type="scientific">Planoprotostelium fungivorum</name>
    <dbReference type="NCBI Taxonomy" id="1890364"/>
    <lineage>
        <taxon>Eukaryota</taxon>
        <taxon>Amoebozoa</taxon>
        <taxon>Evosea</taxon>
        <taxon>Variosea</taxon>
        <taxon>Cavosteliida</taxon>
        <taxon>Cavosteliaceae</taxon>
        <taxon>Planoprotostelium</taxon>
    </lineage>
</organism>
<evidence type="ECO:0000256" key="1">
    <source>
        <dbReference type="SAM" id="Phobius"/>
    </source>
</evidence>
<name>A0A2P6N118_9EUKA</name>
<evidence type="ECO:0000313" key="4">
    <source>
        <dbReference type="EMBL" id="PRP77654.1"/>
    </source>
</evidence>
<feature type="chain" id="PRO_5015119561" description="Fibronectin type-III domain-containing protein" evidence="2">
    <location>
        <begin position="25"/>
        <end position="282"/>
    </location>
</feature>
<keyword evidence="5" id="KW-1185">Reference proteome</keyword>
<sequence length="282" mass="31692">MRCGSVLLAWISFLGLASIQCVLSDEATSAQIDNLSSYVTQNDSLILNWNCSTQCKIDLAYIGTQDPSGQQFFVKSNVNSLVIPLSNFEFCKAVELPISAAYVMKGGPKFMVRPSPMQLFDMPQNQTLDIIRAPANPLSTDAKFDETEHIMNWQAGSCNCSSSLNNSYYIVTRSHGQEKAEPIITTVPSLDLKGLDLTMWWDLEITFVCNYTITSSRTEPITVRFTPPGNREDWKFWTVVAVGGFLGVTGLIWCILGFFVRRHRKWNPEYRVSEPLLVYSTL</sequence>
<dbReference type="InParanoid" id="A0A2P6N118"/>
<proteinExistence type="predicted"/>
<comment type="caution">
    <text evidence="4">The sequence shown here is derived from an EMBL/GenBank/DDBJ whole genome shotgun (WGS) entry which is preliminary data.</text>
</comment>
<dbReference type="Proteomes" id="UP000241769">
    <property type="component" value="Unassembled WGS sequence"/>
</dbReference>
<feature type="signal peptide" evidence="2">
    <location>
        <begin position="1"/>
        <end position="24"/>
    </location>
</feature>
<dbReference type="AlphaFoldDB" id="A0A2P6N118"/>
<evidence type="ECO:0000313" key="5">
    <source>
        <dbReference type="Proteomes" id="UP000241769"/>
    </source>
</evidence>
<keyword evidence="1" id="KW-1133">Transmembrane helix</keyword>
<evidence type="ECO:0000256" key="2">
    <source>
        <dbReference type="SAM" id="SignalP"/>
    </source>
</evidence>
<dbReference type="PROSITE" id="PS50853">
    <property type="entry name" value="FN3"/>
    <property type="match status" value="1"/>
</dbReference>
<keyword evidence="1" id="KW-0812">Transmembrane</keyword>
<protein>
    <recommendedName>
        <fullName evidence="3">Fibronectin type-III domain-containing protein</fullName>
    </recommendedName>
</protein>
<reference evidence="4 5" key="1">
    <citation type="journal article" date="2018" name="Genome Biol. Evol.">
        <title>Multiple Roots of Fruiting Body Formation in Amoebozoa.</title>
        <authorList>
            <person name="Hillmann F."/>
            <person name="Forbes G."/>
            <person name="Novohradska S."/>
            <person name="Ferling I."/>
            <person name="Riege K."/>
            <person name="Groth M."/>
            <person name="Westermann M."/>
            <person name="Marz M."/>
            <person name="Spaller T."/>
            <person name="Winckler T."/>
            <person name="Schaap P."/>
            <person name="Glockner G."/>
        </authorList>
    </citation>
    <scope>NUCLEOTIDE SEQUENCE [LARGE SCALE GENOMIC DNA]</scope>
    <source>
        <strain evidence="4 5">Jena</strain>
    </source>
</reference>